<dbReference type="Proteomes" id="UP000250140">
    <property type="component" value="Unassembled WGS sequence"/>
</dbReference>
<name>A0A8E2JVJ2_9PEZI</name>
<dbReference type="InterPro" id="IPR008979">
    <property type="entry name" value="Galactose-bd-like_sf"/>
</dbReference>
<sequence length="139" mass="15292">MIAELPILELGSKHVFMIVQDHMGLEQNYGPGAIYIRLREEYSITALLVEKNTWIAFVGLSTRAAFIRRGRVSISPVLMYRLGNTPIILANNLGPQTAFPIPEGILNYRGSNTIALSLWAFDVNGAKLGNFFLAVDGVA</sequence>
<accession>A0A8E2JVJ2</accession>
<dbReference type="EMBL" id="KV749176">
    <property type="protein sequence ID" value="OCL10742.1"/>
    <property type="molecule type" value="Genomic_DNA"/>
</dbReference>
<dbReference type="OrthoDB" id="1657402at2759"/>
<evidence type="ECO:0000313" key="5">
    <source>
        <dbReference type="Proteomes" id="UP000250140"/>
    </source>
</evidence>
<keyword evidence="5" id="KW-1185">Reference proteome</keyword>
<dbReference type="InterPro" id="IPR025300">
    <property type="entry name" value="BetaGal_jelly_roll_dom"/>
</dbReference>
<dbReference type="SUPFAM" id="SSF49785">
    <property type="entry name" value="Galactose-binding domain-like"/>
    <property type="match status" value="1"/>
</dbReference>
<organism evidence="4 5">
    <name type="scientific">Glonium stellatum</name>
    <dbReference type="NCBI Taxonomy" id="574774"/>
    <lineage>
        <taxon>Eukaryota</taxon>
        <taxon>Fungi</taxon>
        <taxon>Dikarya</taxon>
        <taxon>Ascomycota</taxon>
        <taxon>Pezizomycotina</taxon>
        <taxon>Dothideomycetes</taxon>
        <taxon>Pleosporomycetidae</taxon>
        <taxon>Gloniales</taxon>
        <taxon>Gloniaceae</taxon>
        <taxon>Glonium</taxon>
    </lineage>
</organism>
<protein>
    <recommendedName>
        <fullName evidence="3">Beta-galactosidase jelly roll domain-containing protein</fullName>
    </recommendedName>
</protein>
<evidence type="ECO:0000256" key="2">
    <source>
        <dbReference type="ARBA" id="ARBA00023295"/>
    </source>
</evidence>
<keyword evidence="2" id="KW-0326">Glycosidase</keyword>
<keyword evidence="1" id="KW-0378">Hydrolase</keyword>
<proteinExistence type="predicted"/>
<gene>
    <name evidence="4" type="ORF">AOQ84DRAFT_426268</name>
</gene>
<dbReference type="GO" id="GO:0004565">
    <property type="term" value="F:beta-galactosidase activity"/>
    <property type="evidence" value="ECO:0007669"/>
    <property type="project" value="UniProtKB-ARBA"/>
</dbReference>
<dbReference type="AlphaFoldDB" id="A0A8E2JVJ2"/>
<evidence type="ECO:0000259" key="3">
    <source>
        <dbReference type="Pfam" id="PF13364"/>
    </source>
</evidence>
<feature type="domain" description="Beta-galactosidase jelly roll" evidence="3">
    <location>
        <begin position="90"/>
        <end position="121"/>
    </location>
</feature>
<dbReference type="Pfam" id="PF13364">
    <property type="entry name" value="BetaGal_ABD2"/>
    <property type="match status" value="1"/>
</dbReference>
<reference evidence="4 5" key="1">
    <citation type="journal article" date="2016" name="Nat. Commun.">
        <title>Ectomycorrhizal ecology is imprinted in the genome of the dominant symbiotic fungus Cenococcum geophilum.</title>
        <authorList>
            <consortium name="DOE Joint Genome Institute"/>
            <person name="Peter M."/>
            <person name="Kohler A."/>
            <person name="Ohm R.A."/>
            <person name="Kuo A."/>
            <person name="Krutzmann J."/>
            <person name="Morin E."/>
            <person name="Arend M."/>
            <person name="Barry K.W."/>
            <person name="Binder M."/>
            <person name="Choi C."/>
            <person name="Clum A."/>
            <person name="Copeland A."/>
            <person name="Grisel N."/>
            <person name="Haridas S."/>
            <person name="Kipfer T."/>
            <person name="LaButti K."/>
            <person name="Lindquist E."/>
            <person name="Lipzen A."/>
            <person name="Maire R."/>
            <person name="Meier B."/>
            <person name="Mihaltcheva S."/>
            <person name="Molinier V."/>
            <person name="Murat C."/>
            <person name="Poggeler S."/>
            <person name="Quandt C.A."/>
            <person name="Sperisen C."/>
            <person name="Tritt A."/>
            <person name="Tisserant E."/>
            <person name="Crous P.W."/>
            <person name="Henrissat B."/>
            <person name="Nehls U."/>
            <person name="Egli S."/>
            <person name="Spatafora J.W."/>
            <person name="Grigoriev I.V."/>
            <person name="Martin F.M."/>
        </authorList>
    </citation>
    <scope>NUCLEOTIDE SEQUENCE [LARGE SCALE GENOMIC DNA]</scope>
    <source>
        <strain evidence="4 5">CBS 207.34</strain>
    </source>
</reference>
<evidence type="ECO:0000256" key="1">
    <source>
        <dbReference type="ARBA" id="ARBA00022801"/>
    </source>
</evidence>
<evidence type="ECO:0000313" key="4">
    <source>
        <dbReference type="EMBL" id="OCL10742.1"/>
    </source>
</evidence>
<dbReference type="Gene3D" id="2.60.120.260">
    <property type="entry name" value="Galactose-binding domain-like"/>
    <property type="match status" value="1"/>
</dbReference>